<evidence type="ECO:0000313" key="3">
    <source>
        <dbReference type="EMBL" id="KAH7325774.1"/>
    </source>
</evidence>
<name>A0A8K0WWE0_9HYPO</name>
<feature type="domain" description="AAA+ ATPase" evidence="2">
    <location>
        <begin position="447"/>
        <end position="572"/>
    </location>
</feature>
<dbReference type="AlphaFoldDB" id="A0A8K0WWE0"/>
<dbReference type="SMART" id="SM00382">
    <property type="entry name" value="AAA"/>
    <property type="match status" value="1"/>
</dbReference>
<dbReference type="InterPro" id="IPR003593">
    <property type="entry name" value="AAA+_ATPase"/>
</dbReference>
<dbReference type="Proteomes" id="UP000813444">
    <property type="component" value="Unassembled WGS sequence"/>
</dbReference>
<keyword evidence="3" id="KW-0378">Hydrolase</keyword>
<dbReference type="SUPFAM" id="SSF52540">
    <property type="entry name" value="P-loop containing nucleoside triphosphate hydrolases"/>
    <property type="match status" value="1"/>
</dbReference>
<comment type="caution">
    <text evidence="3">The sequence shown here is derived from an EMBL/GenBank/DDBJ whole genome shotgun (WGS) entry which is preliminary data.</text>
</comment>
<dbReference type="OrthoDB" id="10042665at2759"/>
<dbReference type="PANTHER" id="PTHR46411">
    <property type="entry name" value="FAMILY ATPASE, PUTATIVE-RELATED"/>
    <property type="match status" value="1"/>
</dbReference>
<dbReference type="PANTHER" id="PTHR46411:SF3">
    <property type="entry name" value="AAA+ ATPASE DOMAIN-CONTAINING PROTEIN"/>
    <property type="match status" value="1"/>
</dbReference>
<evidence type="ECO:0000256" key="1">
    <source>
        <dbReference type="SAM" id="MobiDB-lite"/>
    </source>
</evidence>
<evidence type="ECO:0000313" key="4">
    <source>
        <dbReference type="Proteomes" id="UP000813444"/>
    </source>
</evidence>
<dbReference type="EMBL" id="JAGPNK010000002">
    <property type="protein sequence ID" value="KAH7325774.1"/>
    <property type="molecule type" value="Genomic_DNA"/>
</dbReference>
<dbReference type="Gene3D" id="3.40.50.300">
    <property type="entry name" value="P-loop containing nucleotide triphosphate hydrolases"/>
    <property type="match status" value="1"/>
</dbReference>
<reference evidence="3" key="1">
    <citation type="journal article" date="2021" name="Nat. Commun.">
        <title>Genetic determinants of endophytism in the Arabidopsis root mycobiome.</title>
        <authorList>
            <person name="Mesny F."/>
            <person name="Miyauchi S."/>
            <person name="Thiergart T."/>
            <person name="Pickel B."/>
            <person name="Atanasova L."/>
            <person name="Karlsson M."/>
            <person name="Huettel B."/>
            <person name="Barry K.W."/>
            <person name="Haridas S."/>
            <person name="Chen C."/>
            <person name="Bauer D."/>
            <person name="Andreopoulos W."/>
            <person name="Pangilinan J."/>
            <person name="LaButti K."/>
            <person name="Riley R."/>
            <person name="Lipzen A."/>
            <person name="Clum A."/>
            <person name="Drula E."/>
            <person name="Henrissat B."/>
            <person name="Kohler A."/>
            <person name="Grigoriev I.V."/>
            <person name="Martin F.M."/>
            <person name="Hacquard S."/>
        </authorList>
    </citation>
    <scope>NUCLEOTIDE SEQUENCE</scope>
    <source>
        <strain evidence="3">MPI-CAGE-CH-0235</strain>
    </source>
</reference>
<dbReference type="InterPro" id="IPR027417">
    <property type="entry name" value="P-loop_NTPase"/>
</dbReference>
<evidence type="ECO:0000259" key="2">
    <source>
        <dbReference type="SMART" id="SM00382"/>
    </source>
</evidence>
<accession>A0A8K0WWE0</accession>
<protein>
    <submittedName>
        <fullName evidence="3">P-loop containing nucleoside triphosphate hydrolase protein</fullName>
    </submittedName>
</protein>
<dbReference type="Pfam" id="PF22942">
    <property type="entry name" value="DUF7025"/>
    <property type="match status" value="1"/>
</dbReference>
<proteinExistence type="predicted"/>
<gene>
    <name evidence="3" type="ORF">B0I35DRAFT_118386</name>
</gene>
<dbReference type="InterPro" id="IPR003959">
    <property type="entry name" value="ATPase_AAA_core"/>
</dbReference>
<dbReference type="GO" id="GO:0005524">
    <property type="term" value="F:ATP binding"/>
    <property type="evidence" value="ECO:0007669"/>
    <property type="project" value="InterPro"/>
</dbReference>
<dbReference type="CDD" id="cd19481">
    <property type="entry name" value="RecA-like_protease"/>
    <property type="match status" value="1"/>
</dbReference>
<dbReference type="GO" id="GO:0016887">
    <property type="term" value="F:ATP hydrolysis activity"/>
    <property type="evidence" value="ECO:0007669"/>
    <property type="project" value="InterPro"/>
</dbReference>
<dbReference type="Pfam" id="PF00004">
    <property type="entry name" value="AAA"/>
    <property type="match status" value="1"/>
</dbReference>
<organism evidence="3 4">
    <name type="scientific">Stachybotrys elegans</name>
    <dbReference type="NCBI Taxonomy" id="80388"/>
    <lineage>
        <taxon>Eukaryota</taxon>
        <taxon>Fungi</taxon>
        <taxon>Dikarya</taxon>
        <taxon>Ascomycota</taxon>
        <taxon>Pezizomycotina</taxon>
        <taxon>Sordariomycetes</taxon>
        <taxon>Hypocreomycetidae</taxon>
        <taxon>Hypocreales</taxon>
        <taxon>Stachybotryaceae</taxon>
        <taxon>Stachybotrys</taxon>
    </lineage>
</organism>
<sequence length="682" mass="77892">MAQSPGTYLPPISDLDFTFEGEDSERGTICEIRQYERIKNAKGDIVLLKSGVARPSLLKPLLDEWSANSAIVLIRDMQDIKEPRTKLEIQSSHIKQALKECVPEFANFDLDRQAIVLENEPRCVFHYRQQLMDYHNRCSRSGEVDAASHVALLLNYMFRTLDREVRQFNQFMVNPIIQPALEFVNLWMAFIPGQMIYAERKCNHVKARGRLLKLKSFHRCPCTKPWCRESAWSAVGFIIDYNGDTFGHRTICLNIEPYDGVKPLQDLLVLPLQYHPEHQSIRSELIARGKIFVQLTGQHYKEYTGTANLLGDTRHTMNGDEDDIFPERATHVSGRIVIDCKAFSEARPTHQPYFDSSQKGYRPDLNQEQYMSDEEYMICANEVAGYSLRDKKWGWFSVEMIRDVEFNENAFDGLILQEDQKHVMVSLVRSHADGMVEFDDMIRGKGKGLVFLLHGDPGTGKTLTAESIADLVKAPLMRIDAGMLGSDASELANTLQELLQLAERWKAIALLDEADIFLQQRDRSHIERNRLVAVFLTMVEYFTGILFLTTNRVTSFDRAFKSRVHLAVSYPALKPTNRALIWKSILTQPGVDIERDVLDTDYLESIDDNGMNGRQIKNIIQIASTLAAGEGRPVGKSHLELSVNAMKGFDREFEATVTDETRDDDEDNMEPGSRKRRRLVDN</sequence>
<dbReference type="InterPro" id="IPR054289">
    <property type="entry name" value="DUF7025"/>
</dbReference>
<keyword evidence="4" id="KW-1185">Reference proteome</keyword>
<feature type="region of interest" description="Disordered" evidence="1">
    <location>
        <begin position="654"/>
        <end position="682"/>
    </location>
</feature>